<keyword evidence="2" id="KW-1185">Reference proteome</keyword>
<organism evidence="1 2">
    <name type="scientific">Hyaloscypha bicolor E</name>
    <dbReference type="NCBI Taxonomy" id="1095630"/>
    <lineage>
        <taxon>Eukaryota</taxon>
        <taxon>Fungi</taxon>
        <taxon>Dikarya</taxon>
        <taxon>Ascomycota</taxon>
        <taxon>Pezizomycotina</taxon>
        <taxon>Leotiomycetes</taxon>
        <taxon>Helotiales</taxon>
        <taxon>Hyaloscyphaceae</taxon>
        <taxon>Hyaloscypha</taxon>
        <taxon>Hyaloscypha bicolor</taxon>
    </lineage>
</organism>
<accession>A0A2J6SPM1</accession>
<protein>
    <submittedName>
        <fullName evidence="1">Uncharacterized protein</fullName>
    </submittedName>
</protein>
<reference evidence="1 2" key="1">
    <citation type="submission" date="2016-04" db="EMBL/GenBank/DDBJ databases">
        <title>A degradative enzymes factory behind the ericoid mycorrhizal symbiosis.</title>
        <authorList>
            <consortium name="DOE Joint Genome Institute"/>
            <person name="Martino E."/>
            <person name="Morin E."/>
            <person name="Grelet G."/>
            <person name="Kuo A."/>
            <person name="Kohler A."/>
            <person name="Daghino S."/>
            <person name="Barry K."/>
            <person name="Choi C."/>
            <person name="Cichocki N."/>
            <person name="Clum A."/>
            <person name="Copeland A."/>
            <person name="Hainaut M."/>
            <person name="Haridas S."/>
            <person name="Labutti K."/>
            <person name="Lindquist E."/>
            <person name="Lipzen A."/>
            <person name="Khouja H.-R."/>
            <person name="Murat C."/>
            <person name="Ohm R."/>
            <person name="Olson A."/>
            <person name="Spatafora J."/>
            <person name="Veneault-Fourrey C."/>
            <person name="Henrissat B."/>
            <person name="Grigoriev I."/>
            <person name="Martin F."/>
            <person name="Perotto S."/>
        </authorList>
    </citation>
    <scope>NUCLEOTIDE SEQUENCE [LARGE SCALE GENOMIC DNA]</scope>
    <source>
        <strain evidence="1 2">E</strain>
    </source>
</reference>
<dbReference type="RefSeq" id="XP_024729636.1">
    <property type="nucleotide sequence ID" value="XM_024870915.1"/>
</dbReference>
<evidence type="ECO:0000313" key="1">
    <source>
        <dbReference type="EMBL" id="PMD52732.1"/>
    </source>
</evidence>
<dbReference type="EMBL" id="KZ613895">
    <property type="protein sequence ID" value="PMD52732.1"/>
    <property type="molecule type" value="Genomic_DNA"/>
</dbReference>
<name>A0A2J6SPM1_9HELO</name>
<dbReference type="Proteomes" id="UP000235371">
    <property type="component" value="Unassembled WGS sequence"/>
</dbReference>
<dbReference type="GeneID" id="36578997"/>
<sequence length="83" mass="9241">MGFPPFLVRRRHLPGISEIRFRASSIAILLHSSCKASFTSSSESSIHNIYSFPCSISVITGVPHSHPRRPANPIYSFILFALQ</sequence>
<evidence type="ECO:0000313" key="2">
    <source>
        <dbReference type="Proteomes" id="UP000235371"/>
    </source>
</evidence>
<gene>
    <name evidence="1" type="ORF">K444DRAFT_190297</name>
</gene>
<dbReference type="InParanoid" id="A0A2J6SPM1"/>
<proteinExistence type="predicted"/>
<dbReference type="AlphaFoldDB" id="A0A2J6SPM1"/>